<proteinExistence type="inferred from homology"/>
<dbReference type="GO" id="GO:0003723">
    <property type="term" value="F:RNA binding"/>
    <property type="evidence" value="ECO:0007669"/>
    <property type="project" value="TreeGrafter"/>
</dbReference>
<evidence type="ECO:0000256" key="3">
    <source>
        <dbReference type="SAM" id="MobiDB-lite"/>
    </source>
</evidence>
<evidence type="ECO:0000313" key="5">
    <source>
        <dbReference type="Proteomes" id="UP001233172"/>
    </source>
</evidence>
<feature type="region of interest" description="Disordered" evidence="3">
    <location>
        <begin position="509"/>
        <end position="533"/>
    </location>
</feature>
<comment type="caution">
    <text evidence="4">The sequence shown here is derived from an EMBL/GenBank/DDBJ whole genome shotgun (WGS) entry which is preliminary data.</text>
</comment>
<dbReference type="Pfam" id="PF05918">
    <property type="entry name" value="API5"/>
    <property type="match status" value="1"/>
</dbReference>
<dbReference type="Proteomes" id="UP001233172">
    <property type="component" value="Unassembled WGS sequence"/>
</dbReference>
<name>A0AAD8BT83_BIOPF</name>
<dbReference type="PANTHER" id="PTHR12758">
    <property type="entry name" value="APOPTOSIS INHIBITOR 5-RELATED"/>
    <property type="match status" value="1"/>
</dbReference>
<evidence type="ECO:0000256" key="1">
    <source>
        <dbReference type="ARBA" id="ARBA00009515"/>
    </source>
</evidence>
<dbReference type="GO" id="GO:0043066">
    <property type="term" value="P:negative regulation of apoptotic process"/>
    <property type="evidence" value="ECO:0007669"/>
    <property type="project" value="TreeGrafter"/>
</dbReference>
<reference evidence="4" key="1">
    <citation type="journal article" date="2023" name="PLoS Negl. Trop. Dis.">
        <title>A genome sequence for Biomphalaria pfeifferi, the major vector snail for the human-infecting parasite Schistosoma mansoni.</title>
        <authorList>
            <person name="Bu L."/>
            <person name="Lu L."/>
            <person name="Laidemitt M.R."/>
            <person name="Zhang S.M."/>
            <person name="Mutuku M."/>
            <person name="Mkoji G."/>
            <person name="Steinauer M."/>
            <person name="Loker E.S."/>
        </authorList>
    </citation>
    <scope>NUCLEOTIDE SEQUENCE</scope>
    <source>
        <strain evidence="4">KasaAsao</strain>
    </source>
</reference>
<gene>
    <name evidence="4" type="ORF">Bpfe_010280</name>
</gene>
<dbReference type="PANTHER" id="PTHR12758:SF19">
    <property type="entry name" value="APOPTOSIS INHIBITOR 5"/>
    <property type="match status" value="1"/>
</dbReference>
<evidence type="ECO:0000256" key="2">
    <source>
        <dbReference type="ARBA" id="ARBA00022703"/>
    </source>
</evidence>
<accession>A0AAD8BT83</accession>
<dbReference type="GO" id="GO:0005634">
    <property type="term" value="C:nucleus"/>
    <property type="evidence" value="ECO:0007669"/>
    <property type="project" value="TreeGrafter"/>
</dbReference>
<dbReference type="InterPro" id="IPR011989">
    <property type="entry name" value="ARM-like"/>
</dbReference>
<dbReference type="EMBL" id="JASAOG010000036">
    <property type="protein sequence ID" value="KAK0060446.1"/>
    <property type="molecule type" value="Genomic_DNA"/>
</dbReference>
<comment type="similarity">
    <text evidence="1">Belongs to the API5 family.</text>
</comment>
<dbReference type="InterPro" id="IPR008383">
    <property type="entry name" value="API5"/>
</dbReference>
<keyword evidence="2" id="KW-0053">Apoptosis</keyword>
<dbReference type="Gene3D" id="1.25.10.10">
    <property type="entry name" value="Leucine-rich Repeat Variant"/>
    <property type="match status" value="1"/>
</dbReference>
<organism evidence="4 5">
    <name type="scientific">Biomphalaria pfeifferi</name>
    <name type="common">Bloodfluke planorb</name>
    <name type="synonym">Freshwater snail</name>
    <dbReference type="NCBI Taxonomy" id="112525"/>
    <lineage>
        <taxon>Eukaryota</taxon>
        <taxon>Metazoa</taxon>
        <taxon>Spiralia</taxon>
        <taxon>Lophotrochozoa</taxon>
        <taxon>Mollusca</taxon>
        <taxon>Gastropoda</taxon>
        <taxon>Heterobranchia</taxon>
        <taxon>Euthyneura</taxon>
        <taxon>Panpulmonata</taxon>
        <taxon>Hygrophila</taxon>
        <taxon>Lymnaeoidea</taxon>
        <taxon>Planorbidae</taxon>
        <taxon>Biomphalaria</taxon>
    </lineage>
</organism>
<dbReference type="GO" id="GO:0006915">
    <property type="term" value="P:apoptotic process"/>
    <property type="evidence" value="ECO:0007669"/>
    <property type="project" value="UniProtKB-KW"/>
</dbReference>
<keyword evidence="5" id="KW-1185">Reference proteome</keyword>
<reference evidence="4" key="2">
    <citation type="submission" date="2023-04" db="EMBL/GenBank/DDBJ databases">
        <authorList>
            <person name="Bu L."/>
            <person name="Lu L."/>
            <person name="Laidemitt M.R."/>
            <person name="Zhang S.M."/>
            <person name="Mutuku M."/>
            <person name="Mkoji G."/>
            <person name="Steinauer M."/>
            <person name="Loker E.S."/>
        </authorList>
    </citation>
    <scope>NUCLEOTIDE SEQUENCE</scope>
    <source>
        <strain evidence="4">KasaAsao</strain>
        <tissue evidence="4">Whole Snail</tissue>
    </source>
</reference>
<dbReference type="SUPFAM" id="SSF48371">
    <property type="entry name" value="ARM repeat"/>
    <property type="match status" value="1"/>
</dbReference>
<sequence>MTTVEELYKAFEVLADAKEKAGEHESEFLKFLAAGKGNVGEKRLASQFICRFFKYFNRIQDEAINLLFELCEDPDPSIRKQSVKDILTLCRASPDKVSRFADALAMLFGTEDSHELSGVQSSMFSLFSINLKGALEGIFGRLLQISEEEENSEELMGVIRERLLRFLVVKLKQMGDLDKECEDFIMEQCKKLLEDVTKDEFIAVMELLRSLKTMTTVQSRQQLVEMVVDQAALDESFEASDPDCVDRLLHCIRSASPMFSKNVHSRPFVQYICDHVLPVLKDVVSPDEETNIQLEVLKTFAEISEFAGDVDKLDKRLDTIFSALLEFMPLPPSDEKEESTTEEPKLNFSQVECLIFAFHQLARKSPGFLTDEVNGERLKDFRVRLQYIARGSQICIKRLKEALQGTTGEALKTEENKKRIVALKLFTNITMLVKDLMHNPPSYKVALTLSWRPSREIKTAESNETAKTLSPGQKRTITPITYEDANGKKSTPKQARTLYQPPGGKFSDKAGTFTNFSRGGNRGGRGRGPIELGMRTSNRSISFNIKRRNPVFVTGCFSQHLNFYGRGARCSIKWHNLTVNV</sequence>
<dbReference type="InterPro" id="IPR016024">
    <property type="entry name" value="ARM-type_fold"/>
</dbReference>
<protein>
    <submittedName>
        <fullName evidence="4">Apoptosis inhibitor 5</fullName>
    </submittedName>
</protein>
<dbReference type="AlphaFoldDB" id="A0AAD8BT83"/>
<evidence type="ECO:0000313" key="4">
    <source>
        <dbReference type="EMBL" id="KAK0060446.1"/>
    </source>
</evidence>